<dbReference type="EMBL" id="FZPD01000002">
    <property type="protein sequence ID" value="SNS85210.1"/>
    <property type="molecule type" value="Genomic_DNA"/>
</dbReference>
<evidence type="ECO:0008006" key="3">
    <source>
        <dbReference type="Google" id="ProtNLM"/>
    </source>
</evidence>
<gene>
    <name evidence="1" type="ORF">SAMN05421640_1523</name>
</gene>
<sequence length="246" mass="28006">MKKLIAIILLIGCTDPTPTAQEVVDRAIEAAGAKRLANSRASLTFRSIDYTYSMSNGQFSYTRLQTDTVGNEVKDVLNNEGLFRYINDSLIALDDEKQVAYTSSVNSVIYFAFLPFRLNDAAVNKSFEGTIKIKDKNYYKIKVTFNQEGGGEDFDDIFYYWFDTDDYSMDYLAYSYVEEDEGRGLRFRVAYNSRKVNGVTIQDYKNLKPKIKDSVPLKEIDQAYMDGKLVELSLIELEDVVISTGQ</sequence>
<dbReference type="RefSeq" id="WP_089356249.1">
    <property type="nucleotide sequence ID" value="NZ_FZPD01000002.1"/>
</dbReference>
<protein>
    <recommendedName>
        <fullName evidence="3">Deoxyribose-phosphate aldolase</fullName>
    </recommendedName>
</protein>
<dbReference type="AlphaFoldDB" id="A0A239HUW8"/>
<name>A0A239HUW8_EKHLU</name>
<dbReference type="InterPro" id="IPR045444">
    <property type="entry name" value="DUF6503"/>
</dbReference>
<evidence type="ECO:0000313" key="1">
    <source>
        <dbReference type="EMBL" id="SNS85210.1"/>
    </source>
</evidence>
<evidence type="ECO:0000313" key="2">
    <source>
        <dbReference type="Proteomes" id="UP000198393"/>
    </source>
</evidence>
<proteinExistence type="predicted"/>
<dbReference type="Proteomes" id="UP000198393">
    <property type="component" value="Unassembled WGS sequence"/>
</dbReference>
<organism evidence="1 2">
    <name type="scientific">Ekhidna lutea</name>
    <dbReference type="NCBI Taxonomy" id="447679"/>
    <lineage>
        <taxon>Bacteria</taxon>
        <taxon>Pseudomonadati</taxon>
        <taxon>Bacteroidota</taxon>
        <taxon>Cytophagia</taxon>
        <taxon>Cytophagales</taxon>
        <taxon>Reichenbachiellaceae</taxon>
        <taxon>Ekhidna</taxon>
    </lineage>
</organism>
<reference evidence="1 2" key="1">
    <citation type="submission" date="2017-06" db="EMBL/GenBank/DDBJ databases">
        <authorList>
            <person name="Kim H.J."/>
            <person name="Triplett B.A."/>
        </authorList>
    </citation>
    <scope>NUCLEOTIDE SEQUENCE [LARGE SCALE GENOMIC DNA]</scope>
    <source>
        <strain evidence="1 2">DSM 19307</strain>
    </source>
</reference>
<keyword evidence="2" id="KW-1185">Reference proteome</keyword>
<accession>A0A239HUW8</accession>
<dbReference type="Pfam" id="PF20113">
    <property type="entry name" value="DUF6503"/>
    <property type="match status" value="1"/>
</dbReference>
<dbReference type="OrthoDB" id="982433at2"/>